<gene>
    <name evidence="3" type="ORF">CTKZ_24000</name>
</gene>
<organism evidence="3 4">
    <name type="scientific">Cellulomonas algicola</name>
    <dbReference type="NCBI Taxonomy" id="2071633"/>
    <lineage>
        <taxon>Bacteria</taxon>
        <taxon>Bacillati</taxon>
        <taxon>Actinomycetota</taxon>
        <taxon>Actinomycetes</taxon>
        <taxon>Micrococcales</taxon>
        <taxon>Cellulomonadaceae</taxon>
        <taxon>Cellulomonas</taxon>
    </lineage>
</organism>
<dbReference type="InterPro" id="IPR051203">
    <property type="entry name" value="Polysaccharide_Synthase-Rel"/>
</dbReference>
<comment type="caution">
    <text evidence="3">The sequence shown here is derived from an EMBL/GenBank/DDBJ whole genome shotgun (WGS) entry which is preliminary data.</text>
</comment>
<dbReference type="Proteomes" id="UP000288246">
    <property type="component" value="Unassembled WGS sequence"/>
</dbReference>
<accession>A0A401V1P0</accession>
<dbReference type="RefSeq" id="WP_124343347.1">
    <property type="nucleotide sequence ID" value="NZ_BHYL01000201.1"/>
</dbReference>
<dbReference type="InterPro" id="IPR036291">
    <property type="entry name" value="NAD(P)-bd_dom_sf"/>
</dbReference>
<keyword evidence="4" id="KW-1185">Reference proteome</keyword>
<dbReference type="AlphaFoldDB" id="A0A401V1P0"/>
<dbReference type="Pfam" id="PF02719">
    <property type="entry name" value="Polysacc_synt_2"/>
    <property type="match status" value="1"/>
</dbReference>
<dbReference type="Gene3D" id="3.40.50.720">
    <property type="entry name" value="NAD(P)-binding Rossmann-like Domain"/>
    <property type="match status" value="1"/>
</dbReference>
<evidence type="ECO:0000313" key="4">
    <source>
        <dbReference type="Proteomes" id="UP000288246"/>
    </source>
</evidence>
<dbReference type="PANTHER" id="PTHR43318">
    <property type="entry name" value="UDP-N-ACETYLGLUCOSAMINE 4,6-DEHYDRATASE"/>
    <property type="match status" value="1"/>
</dbReference>
<dbReference type="InterPro" id="IPR003869">
    <property type="entry name" value="Polysac_CapD-like"/>
</dbReference>
<name>A0A401V1P0_9CELL</name>
<feature type="domain" description="Polysaccharide biosynthesis protein CapD-like" evidence="2">
    <location>
        <begin position="43"/>
        <end position="289"/>
    </location>
</feature>
<evidence type="ECO:0000313" key="3">
    <source>
        <dbReference type="EMBL" id="GCD20838.1"/>
    </source>
</evidence>
<dbReference type="OrthoDB" id="9803111at2"/>
<dbReference type="PANTHER" id="PTHR43318:SF1">
    <property type="entry name" value="POLYSACCHARIDE BIOSYNTHESIS PROTEIN EPSC-RELATED"/>
    <property type="match status" value="1"/>
</dbReference>
<dbReference type="SUPFAM" id="SSF51735">
    <property type="entry name" value="NAD(P)-binding Rossmann-fold domains"/>
    <property type="match status" value="1"/>
</dbReference>
<reference evidence="3 4" key="1">
    <citation type="submission" date="2018-11" db="EMBL/GenBank/DDBJ databases">
        <title>Draft genome sequence of Cellulomonas takizawaensis strain TKZ-21.</title>
        <authorList>
            <person name="Yamamura H."/>
            <person name="Hayashi T."/>
            <person name="Hamada M."/>
            <person name="Serisawa Y."/>
            <person name="Matsuyama K."/>
            <person name="Nakagawa Y."/>
            <person name="Otoguro M."/>
            <person name="Yanagida F."/>
            <person name="Hayakawa M."/>
        </authorList>
    </citation>
    <scope>NUCLEOTIDE SEQUENCE [LARGE SCALE GENOMIC DNA]</scope>
    <source>
        <strain evidence="3 4">TKZ-21</strain>
    </source>
</reference>
<evidence type="ECO:0000259" key="2">
    <source>
        <dbReference type="Pfam" id="PF02719"/>
    </source>
</evidence>
<protein>
    <submittedName>
        <fullName evidence="3">Nucleoside-diphosphate sugar epimerase</fullName>
    </submittedName>
</protein>
<evidence type="ECO:0000256" key="1">
    <source>
        <dbReference type="ARBA" id="ARBA00007430"/>
    </source>
</evidence>
<sequence>MSAPARDLDAHARAVTSRDVSAFAQAWDARSAHVDDAVRGARILVTGGAGFIGGQTLRLLLARRPALVVVADTWENGLAELVRDLRSEGAILPGTRFEPRLVDVTTPLIERVVVDDGPFDMVLAFAAAKHVRTERDAVSALHMLNVNVNGTLRTLRAVADANADARLFMVSTDKAADPSSLMGASKRVMEEAVRVELPHATTTRFANVAFSSGSLLESWLIRLARGQVLPVPAETRRFFVRPIEAGEICLLAATAEPGSVVVPTEGVVESTLLEDALDRMLAAMQLPSRRVTDDDAVGSSDDEVVRVLVTARDTAGEKAAEVFAGADERTTPWLPGVDLVRTSPARPAALDVAAWVAAARDSAHGPTVAEIAARVAEAVPEFGHVTSARRLDDRI</sequence>
<proteinExistence type="inferred from homology"/>
<dbReference type="EMBL" id="BHYL01000201">
    <property type="protein sequence ID" value="GCD20838.1"/>
    <property type="molecule type" value="Genomic_DNA"/>
</dbReference>
<comment type="similarity">
    <text evidence="1">Belongs to the polysaccharide synthase family.</text>
</comment>